<dbReference type="AlphaFoldDB" id="A0A1Y5P645"/>
<feature type="chain" id="PRO_5039509839" evidence="1">
    <location>
        <begin position="18"/>
        <end position="179"/>
    </location>
</feature>
<gene>
    <name evidence="2" type="ORF">MIPYR_50220</name>
</gene>
<sequence length="179" mass="18295">MKRARVSALIITGSCVAALTGCAPYGSDVTFGPPEGTTVHICLAEFAEPLTYGDSVELAEGTDAVALVAADLVGAEGVRVIEQAASRAVVLDDGTHLGVGMVLVSEGDEAWDARVPLKGTVVNDDGGETWFVALAIERTSVAAGGFEGVDLTYEVDGRVHVVRSAQSVSFPAIGDACGD</sequence>
<protein>
    <submittedName>
        <fullName evidence="2">Uncharacterized protein</fullName>
    </submittedName>
</protein>
<reference evidence="2" key="1">
    <citation type="submission" date="2016-03" db="EMBL/GenBank/DDBJ databases">
        <authorList>
            <person name="Ploux O."/>
        </authorList>
    </citation>
    <scope>NUCLEOTIDE SEQUENCE</scope>
    <source>
        <strain evidence="2">UC1</strain>
    </source>
</reference>
<name>A0A1Y5P645_9MICO</name>
<proteinExistence type="predicted"/>
<feature type="signal peptide" evidence="1">
    <location>
        <begin position="1"/>
        <end position="17"/>
    </location>
</feature>
<organism evidence="2">
    <name type="scientific">uncultured Microbacterium sp</name>
    <dbReference type="NCBI Taxonomy" id="191216"/>
    <lineage>
        <taxon>Bacteria</taxon>
        <taxon>Bacillati</taxon>
        <taxon>Actinomycetota</taxon>
        <taxon>Actinomycetes</taxon>
        <taxon>Micrococcales</taxon>
        <taxon>Microbacteriaceae</taxon>
        <taxon>Microbacterium</taxon>
        <taxon>environmental samples</taxon>
    </lineage>
</organism>
<accession>A0A1Y5P645</accession>
<dbReference type="RefSeq" id="WP_295577168.1">
    <property type="nucleotide sequence ID" value="NZ_FLQR01000009.1"/>
</dbReference>
<dbReference type="EMBL" id="FLQR01000009">
    <property type="protein sequence ID" value="SBS74155.1"/>
    <property type="molecule type" value="Genomic_DNA"/>
</dbReference>
<dbReference type="PROSITE" id="PS51257">
    <property type="entry name" value="PROKAR_LIPOPROTEIN"/>
    <property type="match status" value="1"/>
</dbReference>
<evidence type="ECO:0000256" key="1">
    <source>
        <dbReference type="SAM" id="SignalP"/>
    </source>
</evidence>
<keyword evidence="1" id="KW-0732">Signal</keyword>
<evidence type="ECO:0000313" key="2">
    <source>
        <dbReference type="EMBL" id="SBS74155.1"/>
    </source>
</evidence>